<evidence type="ECO:0000256" key="7">
    <source>
        <dbReference type="ARBA" id="ARBA00023014"/>
    </source>
</evidence>
<dbReference type="SUPFAM" id="SSF102114">
    <property type="entry name" value="Radical SAM enzymes"/>
    <property type="match status" value="1"/>
</dbReference>
<keyword evidence="10" id="KW-1185">Reference proteome</keyword>
<keyword evidence="7" id="KW-0411">Iron-sulfur</keyword>
<dbReference type="PANTHER" id="PTHR30538">
    <property type="entry name" value="LYSINE 2,3-AMINOMUTASE-RELATED"/>
    <property type="match status" value="1"/>
</dbReference>
<keyword evidence="2" id="KW-0004">4Fe-4S</keyword>
<feature type="domain" description="Radical SAM core" evidence="8">
    <location>
        <begin position="145"/>
        <end position="400"/>
    </location>
</feature>
<keyword evidence="5" id="KW-0663">Pyridoxal phosphate</keyword>
<dbReference type="Gene3D" id="3.20.20.70">
    <property type="entry name" value="Aldolase class I"/>
    <property type="match status" value="1"/>
</dbReference>
<name>A0A6H0XS69_9PEZI</name>
<dbReference type="InterPro" id="IPR003739">
    <property type="entry name" value="Lys_aminomutase/Glu_NH3_mut"/>
</dbReference>
<dbReference type="InterPro" id="IPR007197">
    <property type="entry name" value="rSAM"/>
</dbReference>
<evidence type="ECO:0000256" key="4">
    <source>
        <dbReference type="ARBA" id="ARBA00022723"/>
    </source>
</evidence>
<dbReference type="InterPro" id="IPR013785">
    <property type="entry name" value="Aldolase_TIM"/>
</dbReference>
<keyword evidence="3" id="KW-0949">S-adenosyl-L-methionine</keyword>
<dbReference type="InterPro" id="IPR058240">
    <property type="entry name" value="rSAM_sf"/>
</dbReference>
<dbReference type="AlphaFoldDB" id="A0A6H0XS69"/>
<dbReference type="Proteomes" id="UP000503462">
    <property type="component" value="Chromosome 2"/>
</dbReference>
<proteinExistence type="predicted"/>
<evidence type="ECO:0000256" key="2">
    <source>
        <dbReference type="ARBA" id="ARBA00022485"/>
    </source>
</evidence>
<evidence type="ECO:0000256" key="6">
    <source>
        <dbReference type="ARBA" id="ARBA00023004"/>
    </source>
</evidence>
<dbReference type="OrthoDB" id="5396721at2759"/>
<dbReference type="GO" id="GO:0046872">
    <property type="term" value="F:metal ion binding"/>
    <property type="evidence" value="ECO:0007669"/>
    <property type="project" value="UniProtKB-KW"/>
</dbReference>
<dbReference type="GO" id="GO:0051539">
    <property type="term" value="F:4 iron, 4 sulfur cluster binding"/>
    <property type="evidence" value="ECO:0007669"/>
    <property type="project" value="UniProtKB-KW"/>
</dbReference>
<evidence type="ECO:0000256" key="5">
    <source>
        <dbReference type="ARBA" id="ARBA00022898"/>
    </source>
</evidence>
<dbReference type="EMBL" id="CP051140">
    <property type="protein sequence ID" value="QIW97535.1"/>
    <property type="molecule type" value="Genomic_DNA"/>
</dbReference>
<organism evidence="9 10">
    <name type="scientific">Peltaster fructicola</name>
    <dbReference type="NCBI Taxonomy" id="286661"/>
    <lineage>
        <taxon>Eukaryota</taxon>
        <taxon>Fungi</taxon>
        <taxon>Dikarya</taxon>
        <taxon>Ascomycota</taxon>
        <taxon>Pezizomycotina</taxon>
        <taxon>Dothideomycetes</taxon>
        <taxon>Dothideomycetes incertae sedis</taxon>
        <taxon>Peltaster</taxon>
    </lineage>
</organism>
<evidence type="ECO:0000256" key="3">
    <source>
        <dbReference type="ARBA" id="ARBA00022691"/>
    </source>
</evidence>
<reference evidence="9 10" key="1">
    <citation type="journal article" date="2016" name="Sci. Rep.">
        <title>Peltaster fructicola genome reveals evolution from an invasive phytopathogen to an ectophytic parasite.</title>
        <authorList>
            <person name="Xu C."/>
            <person name="Chen H."/>
            <person name="Gleason M.L."/>
            <person name="Xu J.R."/>
            <person name="Liu H."/>
            <person name="Zhang R."/>
            <person name="Sun G."/>
        </authorList>
    </citation>
    <scope>NUCLEOTIDE SEQUENCE [LARGE SCALE GENOMIC DNA]</scope>
    <source>
        <strain evidence="9 10">LNHT1506</strain>
    </source>
</reference>
<protein>
    <recommendedName>
        <fullName evidence="8">Radical SAM core domain-containing protein</fullName>
    </recommendedName>
</protein>
<evidence type="ECO:0000313" key="10">
    <source>
        <dbReference type="Proteomes" id="UP000503462"/>
    </source>
</evidence>
<dbReference type="PANTHER" id="PTHR30538:SF0">
    <property type="entry name" value="L-LYSINE 2,3-AMINOMUTASE AQ_1632-RELATED"/>
    <property type="match status" value="1"/>
</dbReference>
<dbReference type="PROSITE" id="PS51918">
    <property type="entry name" value="RADICAL_SAM"/>
    <property type="match status" value="1"/>
</dbReference>
<accession>A0A6H0XS69</accession>
<comment type="cofactor">
    <cofactor evidence="1">
        <name>pyridoxal 5'-phosphate</name>
        <dbReference type="ChEBI" id="CHEBI:597326"/>
    </cofactor>
</comment>
<dbReference type="GO" id="GO:0003824">
    <property type="term" value="F:catalytic activity"/>
    <property type="evidence" value="ECO:0007669"/>
    <property type="project" value="InterPro"/>
</dbReference>
<evidence type="ECO:0000256" key="1">
    <source>
        <dbReference type="ARBA" id="ARBA00001933"/>
    </source>
</evidence>
<evidence type="ECO:0000313" key="9">
    <source>
        <dbReference type="EMBL" id="QIW97535.1"/>
    </source>
</evidence>
<keyword evidence="4" id="KW-0479">Metal-binding</keyword>
<gene>
    <name evidence="9" type="ORF">AMS68_003053</name>
</gene>
<keyword evidence="6" id="KW-0408">Iron</keyword>
<dbReference type="SFLD" id="SFLDS00029">
    <property type="entry name" value="Radical_SAM"/>
    <property type="match status" value="1"/>
</dbReference>
<sequence length="448" mass="50662">MRSTLLLRLEARRAFATFARPEITPQPLYWRNIPKWSESKNIVEPSRLFDFLSTTVPETIPSASSTSTLTRHELIDDITAGIKKAPMSVRITPHLFSSIDWQAPLQDPIFHQLIPLSSRLEEDHPKLDLDPLHESADMPIPGLVHRYPDKALFLTTAVCPVYCRFCTRSYAIGSPTPTVSKQRPWKASKRREGALIATGSKQCSWRVPSYWESVFEYLQDTAEVNDVVISGGDTFYLQPEHLRYIGERLLEIPHIRRFRFASKGLAVCPSRFLDPADDWASTLIDLSRSGRSYGKEVALHTHFNHPKEITWITRLAAQRLFANGLIVRNQSVLLRGINDDVNTMSTLIRQLADINIQPMYVYQADMVKGTEDMRTPLSTALYLENRIRGTIAGHKMPAFVVDLPGGGGKRLVTSFETYDPETGISTFKAPGVKGDKIFSYYDPLRKTG</sequence>
<evidence type="ECO:0000259" key="8">
    <source>
        <dbReference type="PROSITE" id="PS51918"/>
    </source>
</evidence>